<dbReference type="AlphaFoldDB" id="X1TCG7"/>
<comment type="caution">
    <text evidence="2">The sequence shown here is derived from an EMBL/GenBank/DDBJ whole genome shotgun (WGS) entry which is preliminary data.</text>
</comment>
<protein>
    <recommendedName>
        <fullName evidence="1">Uroporphyrinogen decarboxylase (URO-D) domain-containing protein</fullName>
    </recommendedName>
</protein>
<dbReference type="PANTHER" id="PTHR47099">
    <property type="entry name" value="METHYLCOBAMIDE:COM METHYLTRANSFERASE MTBA"/>
    <property type="match status" value="1"/>
</dbReference>
<name>X1TCG7_9ZZZZ</name>
<accession>X1TCG7</accession>
<evidence type="ECO:0000313" key="2">
    <source>
        <dbReference type="EMBL" id="GAI89056.1"/>
    </source>
</evidence>
<dbReference type="Gene3D" id="3.20.20.210">
    <property type="match status" value="1"/>
</dbReference>
<dbReference type="EMBL" id="BARW01018855">
    <property type="protein sequence ID" value="GAI89056.1"/>
    <property type="molecule type" value="Genomic_DNA"/>
</dbReference>
<evidence type="ECO:0000259" key="1">
    <source>
        <dbReference type="Pfam" id="PF01208"/>
    </source>
</evidence>
<reference evidence="2" key="1">
    <citation type="journal article" date="2014" name="Front. Microbiol.">
        <title>High frequency of phylogenetically diverse reductive dehalogenase-homologous genes in deep subseafloor sedimentary metagenomes.</title>
        <authorList>
            <person name="Kawai M."/>
            <person name="Futagami T."/>
            <person name="Toyoda A."/>
            <person name="Takaki Y."/>
            <person name="Nishi S."/>
            <person name="Hori S."/>
            <person name="Arai W."/>
            <person name="Tsubouchi T."/>
            <person name="Morono Y."/>
            <person name="Uchiyama I."/>
            <person name="Ito T."/>
            <person name="Fujiyama A."/>
            <person name="Inagaki F."/>
            <person name="Takami H."/>
        </authorList>
    </citation>
    <scope>NUCLEOTIDE SEQUENCE</scope>
    <source>
        <strain evidence="2">Expedition CK06-06</strain>
    </source>
</reference>
<dbReference type="SUPFAM" id="SSF51726">
    <property type="entry name" value="UROD/MetE-like"/>
    <property type="match status" value="1"/>
</dbReference>
<dbReference type="GO" id="GO:0006779">
    <property type="term" value="P:porphyrin-containing compound biosynthetic process"/>
    <property type="evidence" value="ECO:0007669"/>
    <property type="project" value="InterPro"/>
</dbReference>
<organism evidence="2">
    <name type="scientific">marine sediment metagenome</name>
    <dbReference type="NCBI Taxonomy" id="412755"/>
    <lineage>
        <taxon>unclassified sequences</taxon>
        <taxon>metagenomes</taxon>
        <taxon>ecological metagenomes</taxon>
    </lineage>
</organism>
<sequence length="211" mass="24138">MGFVTCHAGGVYEYASRLMSYEGLCFTLIDNPELFGTVTDRLGSIIYEYYKYLLKIENISIIFQGDDLGFNTQTLIFPQDIRKYILPWHKKFAEQTHEYGKSYYLHSCGKIDVIMENLISDVKIDGKHSFMESVAPIKEYKKLYGDRICLLGGIDMDILARYETNDLKKYIRGVIDYCAPGGRFAVGAGNSIPSYVPVENYLTMVNETINY</sequence>
<dbReference type="InterPro" id="IPR052024">
    <property type="entry name" value="Methanogen_methyltrans"/>
</dbReference>
<gene>
    <name evidence="2" type="ORF">S12H4_32195</name>
</gene>
<dbReference type="InterPro" id="IPR000257">
    <property type="entry name" value="Uroporphyrinogen_deCOase"/>
</dbReference>
<proteinExistence type="predicted"/>
<dbReference type="InterPro" id="IPR038071">
    <property type="entry name" value="UROD/MetE-like_sf"/>
</dbReference>
<dbReference type="GO" id="GO:0004853">
    <property type="term" value="F:uroporphyrinogen decarboxylase activity"/>
    <property type="evidence" value="ECO:0007669"/>
    <property type="project" value="InterPro"/>
</dbReference>
<feature type="domain" description="Uroporphyrinogen decarboxylase (URO-D)" evidence="1">
    <location>
        <begin position="8"/>
        <end position="207"/>
    </location>
</feature>
<dbReference type="Pfam" id="PF01208">
    <property type="entry name" value="URO-D"/>
    <property type="match status" value="1"/>
</dbReference>
<dbReference type="PANTHER" id="PTHR47099:SF1">
    <property type="entry name" value="METHYLCOBAMIDE:COM METHYLTRANSFERASE MTBA"/>
    <property type="match status" value="1"/>
</dbReference>